<dbReference type="AlphaFoldDB" id="A0A1E4TFI4"/>
<dbReference type="Proteomes" id="UP000095023">
    <property type="component" value="Unassembled WGS sequence"/>
</dbReference>
<proteinExistence type="predicted"/>
<dbReference type="PRINTS" id="PR00420">
    <property type="entry name" value="RNGMNOXGNASE"/>
</dbReference>
<sequence>MELEFQCGDEICNIGGFASVIGADGTFSAVRNHIMRVERMNFQQVYIPHMYLELSIPASESNEFILHPNRLHIWPRGDFMLIALPNADKSFTSTLFAPASVFDELNTEESFMSFFSANFPDAVSLIGEARLKYIYHNYPRGSLVSIKCTPYNHKGKGIIIGDASHSQVPFYGQGMNAGFEDVKVLMHILETKKSLKDAYDLYTASRHKDLIAICDLSMANYDEMRRGVQDWHYLARRSLERILERVLKDRWLRLYTMVTFRPDIPYSLAYSTEKLHTKILSAVVNTAIAGASVAVVMKGLRLLNQRS</sequence>
<keyword evidence="6" id="KW-0503">Monooxygenase</keyword>
<gene>
    <name evidence="8" type="ORF">CANCADRAFT_31448</name>
</gene>
<dbReference type="OrthoDB" id="10053569at2759"/>
<evidence type="ECO:0000256" key="1">
    <source>
        <dbReference type="ARBA" id="ARBA00001974"/>
    </source>
</evidence>
<evidence type="ECO:0000256" key="2">
    <source>
        <dbReference type="ARBA" id="ARBA00022630"/>
    </source>
</evidence>
<dbReference type="GO" id="GO:0005741">
    <property type="term" value="C:mitochondrial outer membrane"/>
    <property type="evidence" value="ECO:0007669"/>
    <property type="project" value="TreeGrafter"/>
</dbReference>
<dbReference type="SUPFAM" id="SSF51905">
    <property type="entry name" value="FAD/NAD(P)-binding domain"/>
    <property type="match status" value="1"/>
</dbReference>
<evidence type="ECO:0000256" key="4">
    <source>
        <dbReference type="ARBA" id="ARBA00022857"/>
    </source>
</evidence>
<dbReference type="Gene3D" id="3.50.50.60">
    <property type="entry name" value="FAD/NAD(P)-binding domain"/>
    <property type="match status" value="1"/>
</dbReference>
<evidence type="ECO:0000256" key="3">
    <source>
        <dbReference type="ARBA" id="ARBA00022827"/>
    </source>
</evidence>
<keyword evidence="4" id="KW-0521">NADP</keyword>
<keyword evidence="9" id="KW-1185">Reference proteome</keyword>
<reference evidence="9" key="1">
    <citation type="submission" date="2016-02" db="EMBL/GenBank/DDBJ databases">
        <title>Comparative genomics of biotechnologically important yeasts.</title>
        <authorList>
            <consortium name="DOE Joint Genome Institute"/>
            <person name="Riley R."/>
            <person name="Haridas S."/>
            <person name="Wolfe K.H."/>
            <person name="Lopes M.R."/>
            <person name="Hittinger C.T."/>
            <person name="Goker M."/>
            <person name="Salamov A."/>
            <person name="Wisecaver J."/>
            <person name="Long T.M."/>
            <person name="Aerts A.L."/>
            <person name="Barry K."/>
            <person name="Choi C."/>
            <person name="Clum A."/>
            <person name="Coughlan A.Y."/>
            <person name="Deshpande S."/>
            <person name="Douglass A.P."/>
            <person name="Hanson S.J."/>
            <person name="Klenk H.-P."/>
            <person name="Labutti K."/>
            <person name="Lapidus A."/>
            <person name="Lindquist E."/>
            <person name="Lipzen A."/>
            <person name="Meier-Kolthoff J.P."/>
            <person name="Ohm R.A."/>
            <person name="Otillar R.P."/>
            <person name="Pangilinan J."/>
            <person name="Peng Y."/>
            <person name="Rokas A."/>
            <person name="Rosa C.A."/>
            <person name="Scheuner C."/>
            <person name="Sibirny A.A."/>
            <person name="Slot J.C."/>
            <person name="Stielow J.B."/>
            <person name="Sun H."/>
            <person name="Kurtzman C.P."/>
            <person name="Blackwell M."/>
            <person name="Jeffries T.W."/>
            <person name="Grigoriev I.V."/>
        </authorList>
    </citation>
    <scope>NUCLEOTIDE SEQUENCE [LARGE SCALE GENOMIC DNA]</scope>
    <source>
        <strain evidence="9">NRRL Y-17796</strain>
    </source>
</reference>
<dbReference type="InterPro" id="IPR002938">
    <property type="entry name" value="FAD-bd"/>
</dbReference>
<dbReference type="GO" id="GO:0070189">
    <property type="term" value="P:kynurenine metabolic process"/>
    <property type="evidence" value="ECO:0007669"/>
    <property type="project" value="EnsemblFungi"/>
</dbReference>
<feature type="domain" description="FAD-binding" evidence="7">
    <location>
        <begin position="20"/>
        <end position="191"/>
    </location>
</feature>
<dbReference type="GO" id="GO:0005777">
    <property type="term" value="C:peroxisome"/>
    <property type="evidence" value="ECO:0007669"/>
    <property type="project" value="EnsemblFungi"/>
</dbReference>
<keyword evidence="2" id="KW-0285">Flavoprotein</keyword>
<evidence type="ECO:0000313" key="9">
    <source>
        <dbReference type="Proteomes" id="UP000095023"/>
    </source>
</evidence>
<comment type="cofactor">
    <cofactor evidence="1">
        <name>FAD</name>
        <dbReference type="ChEBI" id="CHEBI:57692"/>
    </cofactor>
</comment>
<dbReference type="PANTHER" id="PTHR46028">
    <property type="entry name" value="KYNURENINE 3-MONOOXYGENASE"/>
    <property type="match status" value="1"/>
</dbReference>
<dbReference type="GO" id="GO:0034354">
    <property type="term" value="P:'de novo' NAD+ biosynthetic process from L-tryptophan"/>
    <property type="evidence" value="ECO:0007669"/>
    <property type="project" value="EnsemblFungi"/>
</dbReference>
<name>A0A1E4TFI4_9ASCO</name>
<evidence type="ECO:0000259" key="7">
    <source>
        <dbReference type="Pfam" id="PF01494"/>
    </source>
</evidence>
<dbReference type="GO" id="GO:0016174">
    <property type="term" value="F:NAD(P)H oxidase H2O2-forming activity"/>
    <property type="evidence" value="ECO:0007669"/>
    <property type="project" value="EnsemblFungi"/>
</dbReference>
<dbReference type="Pfam" id="PF01494">
    <property type="entry name" value="FAD_binding_3"/>
    <property type="match status" value="1"/>
</dbReference>
<dbReference type="GO" id="GO:0071949">
    <property type="term" value="F:FAD binding"/>
    <property type="evidence" value="ECO:0007669"/>
    <property type="project" value="EnsemblFungi"/>
</dbReference>
<dbReference type="InterPro" id="IPR036188">
    <property type="entry name" value="FAD/NAD-bd_sf"/>
</dbReference>
<keyword evidence="5" id="KW-0560">Oxidoreductase</keyword>
<evidence type="ECO:0000313" key="8">
    <source>
        <dbReference type="EMBL" id="ODV90524.1"/>
    </source>
</evidence>
<protein>
    <recommendedName>
        <fullName evidence="7">FAD-binding domain-containing protein</fullName>
    </recommendedName>
</protein>
<evidence type="ECO:0000256" key="6">
    <source>
        <dbReference type="ARBA" id="ARBA00023033"/>
    </source>
</evidence>
<evidence type="ECO:0000256" key="5">
    <source>
        <dbReference type="ARBA" id="ARBA00023002"/>
    </source>
</evidence>
<dbReference type="GO" id="GO:0004502">
    <property type="term" value="F:kynurenine 3-monooxygenase activity"/>
    <property type="evidence" value="ECO:0007669"/>
    <property type="project" value="EnsemblFungi"/>
</dbReference>
<accession>A0A1E4TFI4</accession>
<dbReference type="EMBL" id="KV453842">
    <property type="protein sequence ID" value="ODV90524.1"/>
    <property type="molecule type" value="Genomic_DNA"/>
</dbReference>
<organism evidence="8 9">
    <name type="scientific">Tortispora caseinolytica NRRL Y-17796</name>
    <dbReference type="NCBI Taxonomy" id="767744"/>
    <lineage>
        <taxon>Eukaryota</taxon>
        <taxon>Fungi</taxon>
        <taxon>Dikarya</taxon>
        <taxon>Ascomycota</taxon>
        <taxon>Saccharomycotina</taxon>
        <taxon>Trigonopsidomycetes</taxon>
        <taxon>Trigonopsidales</taxon>
        <taxon>Trigonopsidaceae</taxon>
        <taxon>Tortispora</taxon>
    </lineage>
</organism>
<keyword evidence="3" id="KW-0274">FAD</keyword>
<dbReference type="PANTHER" id="PTHR46028:SF2">
    <property type="entry name" value="KYNURENINE 3-MONOOXYGENASE"/>
    <property type="match status" value="1"/>
</dbReference>